<feature type="compositionally biased region" description="Basic and acidic residues" evidence="1">
    <location>
        <begin position="491"/>
        <end position="513"/>
    </location>
</feature>
<dbReference type="GO" id="GO:0071944">
    <property type="term" value="C:cell periphery"/>
    <property type="evidence" value="ECO:0007669"/>
    <property type="project" value="TreeGrafter"/>
</dbReference>
<evidence type="ECO:0000259" key="2">
    <source>
        <dbReference type="Pfam" id="PF04424"/>
    </source>
</evidence>
<dbReference type="GO" id="GO:0071108">
    <property type="term" value="P:protein K48-linked deubiquitination"/>
    <property type="evidence" value="ECO:0007669"/>
    <property type="project" value="TreeGrafter"/>
</dbReference>
<keyword evidence="4" id="KW-1185">Reference proteome</keyword>
<dbReference type="GO" id="GO:0016807">
    <property type="term" value="F:cysteine-type carboxypeptidase activity"/>
    <property type="evidence" value="ECO:0007669"/>
    <property type="project" value="TreeGrafter"/>
</dbReference>
<dbReference type="InterPro" id="IPR033979">
    <property type="entry name" value="MINDY_domain"/>
</dbReference>
<dbReference type="InterPro" id="IPR007518">
    <property type="entry name" value="MINDY"/>
</dbReference>
<sequence length="532" mass="58861">MEGSRVDDVGGRQRGGSGGGGGGGEGTSGQGSAEQEQEQVFELKTIPFFGREVTIILQNANGPCPLLAIANALLLRNTVQLPERCKEARTVHIQQLMSIVAEHMLDANKETKQGGLNAAGPGADFPSSPRTVSEMHLRTETIRQNISDAISILPKLLTGVDVNPRFFGCRAFEFTDEVAIFDLLDISLFHGWLYAPESEHAKFVGEMSYNQLVEKVVRWDVGEQKRRKVQEKLNEVLTLKASEDQKYAAPLGPAAGDDKVQVSLTLGLGEGAKGGEGGLGDLIDLSLDDQGEATTTAAGEDASLVRCNLEVGKSDARGEGIQEEVGKKTAKQLEMECREELRAMEDEGGRSQYECYAIQDFLETTSSQLTTEGLFALQTELKERELAVFFRNNHFSTVFKFKNKIHLLVTDTGYRDVPEVVWECMTDTHGNNQFVSGFTDEDKAAATPGNDPAMLHQLQEETDFALALQMQQAEQQEQEQLAAQLEAQQAEQRRLEEEHRRRQEAQRLEEQRHMQLQAQRNAAKESKKCTIM</sequence>
<feature type="region of interest" description="Disordered" evidence="1">
    <location>
        <begin position="1"/>
        <end position="37"/>
    </location>
</feature>
<dbReference type="Proteomes" id="UP000316726">
    <property type="component" value="Chromosome 16"/>
</dbReference>
<dbReference type="STRING" id="1764295.A0A5B8N0B3"/>
<dbReference type="PANTHER" id="PTHR18063:SF6">
    <property type="entry name" value="UBIQUITIN CARBOXYL-TERMINAL HYDROLASE"/>
    <property type="match status" value="1"/>
</dbReference>
<evidence type="ECO:0000313" key="3">
    <source>
        <dbReference type="EMBL" id="QDZ25335.1"/>
    </source>
</evidence>
<proteinExistence type="predicted"/>
<feature type="domain" description="MINDY deubiquitinase" evidence="2">
    <location>
        <begin position="40"/>
        <end position="437"/>
    </location>
</feature>
<name>A0A5B8N0B3_9CHLO</name>
<organism evidence="3 4">
    <name type="scientific">Chloropicon primus</name>
    <dbReference type="NCBI Taxonomy" id="1764295"/>
    <lineage>
        <taxon>Eukaryota</taxon>
        <taxon>Viridiplantae</taxon>
        <taxon>Chlorophyta</taxon>
        <taxon>Chloropicophyceae</taxon>
        <taxon>Chloropicales</taxon>
        <taxon>Chloropicaceae</taxon>
        <taxon>Chloropicon</taxon>
    </lineage>
</organism>
<dbReference type="GO" id="GO:1990380">
    <property type="term" value="F:K48-linked deubiquitinase activity"/>
    <property type="evidence" value="ECO:0007669"/>
    <property type="project" value="InterPro"/>
</dbReference>
<dbReference type="AlphaFoldDB" id="A0A5B8N0B3"/>
<feature type="compositionally biased region" description="Gly residues" evidence="1">
    <location>
        <begin position="12"/>
        <end position="29"/>
    </location>
</feature>
<dbReference type="EMBL" id="CP031049">
    <property type="protein sequence ID" value="QDZ25335.1"/>
    <property type="molecule type" value="Genomic_DNA"/>
</dbReference>
<dbReference type="PANTHER" id="PTHR18063">
    <property type="entry name" value="NF-E2 INDUCIBLE PROTEIN"/>
    <property type="match status" value="1"/>
</dbReference>
<dbReference type="GO" id="GO:0005829">
    <property type="term" value="C:cytosol"/>
    <property type="evidence" value="ECO:0007669"/>
    <property type="project" value="TreeGrafter"/>
</dbReference>
<feature type="compositionally biased region" description="Basic and acidic residues" evidence="1">
    <location>
        <begin position="522"/>
        <end position="532"/>
    </location>
</feature>
<accession>A0A5B8N0B3</accession>
<dbReference type="GO" id="GO:0004843">
    <property type="term" value="F:cysteine-type deubiquitinase activity"/>
    <property type="evidence" value="ECO:0007669"/>
    <property type="project" value="InterPro"/>
</dbReference>
<dbReference type="OrthoDB" id="10261212at2759"/>
<evidence type="ECO:0000313" key="4">
    <source>
        <dbReference type="Proteomes" id="UP000316726"/>
    </source>
</evidence>
<feature type="region of interest" description="Disordered" evidence="1">
    <location>
        <begin position="477"/>
        <end position="532"/>
    </location>
</feature>
<reference evidence="3 4" key="1">
    <citation type="submission" date="2018-07" db="EMBL/GenBank/DDBJ databases">
        <title>The complete nuclear genome of the prasinophyte Chloropicon primus (CCMP1205).</title>
        <authorList>
            <person name="Pombert J.-F."/>
            <person name="Otis C."/>
            <person name="Turmel M."/>
            <person name="Lemieux C."/>
        </authorList>
    </citation>
    <scope>NUCLEOTIDE SEQUENCE [LARGE SCALE GENOMIC DNA]</scope>
    <source>
        <strain evidence="3 4">CCMP1205</strain>
    </source>
</reference>
<feature type="compositionally biased region" description="Low complexity" evidence="1">
    <location>
        <begin position="477"/>
        <end position="490"/>
    </location>
</feature>
<gene>
    <name evidence="3" type="ORF">A3770_16p78530</name>
</gene>
<feature type="compositionally biased region" description="Basic and acidic residues" evidence="1">
    <location>
        <begin position="1"/>
        <end position="11"/>
    </location>
</feature>
<dbReference type="Pfam" id="PF04424">
    <property type="entry name" value="MINDY_DUB"/>
    <property type="match status" value="1"/>
</dbReference>
<protein>
    <submittedName>
        <fullName evidence="3">DUF544 domain-containing protein</fullName>
    </submittedName>
</protein>
<evidence type="ECO:0000256" key="1">
    <source>
        <dbReference type="SAM" id="MobiDB-lite"/>
    </source>
</evidence>